<reference evidence="1" key="1">
    <citation type="submission" date="2020-12" db="EMBL/GenBank/DDBJ databases">
        <title>WGS assembly of Carya illinoinensis cv. Pawnee.</title>
        <authorList>
            <person name="Platts A."/>
            <person name="Shu S."/>
            <person name="Wright S."/>
            <person name="Barry K."/>
            <person name="Edger P."/>
            <person name="Pires J.C."/>
            <person name="Schmutz J."/>
        </authorList>
    </citation>
    <scope>NUCLEOTIDE SEQUENCE</scope>
    <source>
        <tissue evidence="1">Leaf</tissue>
    </source>
</reference>
<dbReference type="Proteomes" id="UP000811609">
    <property type="component" value="Chromosome 14"/>
</dbReference>
<comment type="caution">
    <text evidence="1">The sequence shown here is derived from an EMBL/GenBank/DDBJ whole genome shotgun (WGS) entry which is preliminary data.</text>
</comment>
<evidence type="ECO:0000313" key="1">
    <source>
        <dbReference type="EMBL" id="KAG6629317.1"/>
    </source>
</evidence>
<name>A0A8T1NK98_CARIL</name>
<dbReference type="EMBL" id="CM031822">
    <property type="protein sequence ID" value="KAG6629317.1"/>
    <property type="molecule type" value="Genomic_DNA"/>
</dbReference>
<organism evidence="1 2">
    <name type="scientific">Carya illinoinensis</name>
    <name type="common">Pecan</name>
    <dbReference type="NCBI Taxonomy" id="32201"/>
    <lineage>
        <taxon>Eukaryota</taxon>
        <taxon>Viridiplantae</taxon>
        <taxon>Streptophyta</taxon>
        <taxon>Embryophyta</taxon>
        <taxon>Tracheophyta</taxon>
        <taxon>Spermatophyta</taxon>
        <taxon>Magnoliopsida</taxon>
        <taxon>eudicotyledons</taxon>
        <taxon>Gunneridae</taxon>
        <taxon>Pentapetalae</taxon>
        <taxon>rosids</taxon>
        <taxon>fabids</taxon>
        <taxon>Fagales</taxon>
        <taxon>Juglandaceae</taxon>
        <taxon>Carya</taxon>
    </lineage>
</organism>
<gene>
    <name evidence="1" type="ORF">CIPAW_14G076600</name>
</gene>
<evidence type="ECO:0000313" key="2">
    <source>
        <dbReference type="Proteomes" id="UP000811609"/>
    </source>
</evidence>
<protein>
    <submittedName>
        <fullName evidence="1">Uncharacterized protein</fullName>
    </submittedName>
</protein>
<keyword evidence="2" id="KW-1185">Reference proteome</keyword>
<dbReference type="AlphaFoldDB" id="A0A8T1NK98"/>
<proteinExistence type="predicted"/>
<sequence length="72" mass="8032">MTTVATHRILNQVQLLITWKMLDISLMMGHFSLGNSVCLWLANWNNTLSSGATHADVLQQLMELFSKSISGL</sequence>
<accession>A0A8T1NK98</accession>